<dbReference type="PANTHER" id="PTHR43255">
    <property type="entry name" value="IRON-SULFUR-BINDING OXIDOREDUCTASE FADF-RELATED-RELATED"/>
    <property type="match status" value="1"/>
</dbReference>
<evidence type="ECO:0000313" key="8">
    <source>
        <dbReference type="Proteomes" id="UP000650524"/>
    </source>
</evidence>
<keyword evidence="5" id="KW-0411">Iron-sulfur</keyword>
<dbReference type="SUPFAM" id="SSF46548">
    <property type="entry name" value="alpha-helical ferredoxin"/>
    <property type="match status" value="1"/>
</dbReference>
<dbReference type="GO" id="GO:0051539">
    <property type="term" value="F:4 iron, 4 sulfur cluster binding"/>
    <property type="evidence" value="ECO:0007669"/>
    <property type="project" value="UniProtKB-KW"/>
</dbReference>
<dbReference type="GO" id="GO:0016491">
    <property type="term" value="F:oxidoreductase activity"/>
    <property type="evidence" value="ECO:0007669"/>
    <property type="project" value="UniProtKB-KW"/>
</dbReference>
<dbReference type="PROSITE" id="PS51379">
    <property type="entry name" value="4FE4S_FER_2"/>
    <property type="match status" value="1"/>
</dbReference>
<evidence type="ECO:0000313" key="7">
    <source>
        <dbReference type="EMBL" id="MBC8177701.1"/>
    </source>
</evidence>
<dbReference type="Pfam" id="PF13183">
    <property type="entry name" value="Fer4_8"/>
    <property type="match status" value="1"/>
</dbReference>
<dbReference type="PROSITE" id="PS00198">
    <property type="entry name" value="4FE4S_FER_1"/>
    <property type="match status" value="1"/>
</dbReference>
<evidence type="ECO:0000259" key="6">
    <source>
        <dbReference type="PROSITE" id="PS51379"/>
    </source>
</evidence>
<accession>A0A8J6N089</accession>
<dbReference type="Pfam" id="PF02754">
    <property type="entry name" value="CCG"/>
    <property type="match status" value="2"/>
</dbReference>
<dbReference type="Proteomes" id="UP000650524">
    <property type="component" value="Unassembled WGS sequence"/>
</dbReference>
<keyword evidence="3" id="KW-0560">Oxidoreductase</keyword>
<name>A0A8J6N089_9DELT</name>
<organism evidence="7 8">
    <name type="scientific">Candidatus Desulfacyla euxinica</name>
    <dbReference type="NCBI Taxonomy" id="2841693"/>
    <lineage>
        <taxon>Bacteria</taxon>
        <taxon>Deltaproteobacteria</taxon>
        <taxon>Candidatus Desulfacyla</taxon>
    </lineage>
</organism>
<dbReference type="InterPro" id="IPR051460">
    <property type="entry name" value="HdrC_iron-sulfur_subunit"/>
</dbReference>
<protein>
    <submittedName>
        <fullName evidence="7">(Fe-S)-binding protein</fullName>
    </submittedName>
</protein>
<evidence type="ECO:0000256" key="4">
    <source>
        <dbReference type="ARBA" id="ARBA00023004"/>
    </source>
</evidence>
<reference evidence="7 8" key="1">
    <citation type="submission" date="2020-08" db="EMBL/GenBank/DDBJ databases">
        <title>Bridging the membrane lipid divide: bacteria of the FCB group superphylum have the potential to synthesize archaeal ether lipids.</title>
        <authorList>
            <person name="Villanueva L."/>
            <person name="Von Meijenfeldt F.A.B."/>
            <person name="Westbye A.B."/>
            <person name="Yadav S."/>
            <person name="Hopmans E.C."/>
            <person name="Dutilh B.E."/>
            <person name="Sinninghe Damste J.S."/>
        </authorList>
    </citation>
    <scope>NUCLEOTIDE SEQUENCE [LARGE SCALE GENOMIC DNA]</scope>
    <source>
        <strain evidence="7">NIOZ-UU27</strain>
    </source>
</reference>
<dbReference type="AlphaFoldDB" id="A0A8J6N089"/>
<dbReference type="EMBL" id="JACNJD010000227">
    <property type="protein sequence ID" value="MBC8177701.1"/>
    <property type="molecule type" value="Genomic_DNA"/>
</dbReference>
<dbReference type="Gene3D" id="1.10.1060.10">
    <property type="entry name" value="Alpha-helical ferredoxin"/>
    <property type="match status" value="1"/>
</dbReference>
<dbReference type="InterPro" id="IPR017896">
    <property type="entry name" value="4Fe4S_Fe-S-bd"/>
</dbReference>
<keyword evidence="1" id="KW-0004">4Fe-4S</keyword>
<keyword evidence="4" id="KW-0408">Iron</keyword>
<gene>
    <name evidence="7" type="ORF">H8E19_09885</name>
</gene>
<dbReference type="InterPro" id="IPR009051">
    <property type="entry name" value="Helical_ferredxn"/>
</dbReference>
<evidence type="ECO:0000256" key="5">
    <source>
        <dbReference type="ARBA" id="ARBA00023014"/>
    </source>
</evidence>
<evidence type="ECO:0000256" key="1">
    <source>
        <dbReference type="ARBA" id="ARBA00022485"/>
    </source>
</evidence>
<feature type="domain" description="4Fe-4S ferredoxin-type" evidence="6">
    <location>
        <begin position="7"/>
        <end position="37"/>
    </location>
</feature>
<dbReference type="InterPro" id="IPR004017">
    <property type="entry name" value="Cys_rich_dom"/>
</dbReference>
<sequence>MNIVQLKKLSYDEVAKCNKCGFCLPGCPTYLVKKNEAYSPRGRNAITRFAIENSLALNTDTEKAIFTCLGCGACSAVCLSSVQTKDLIFQNRECQVDRGFYPKVAERLVKTLEKSRNISDDDQEDRAEWQELIKDLPEDAFEKKRADILFFVGCVASFFPMVQKIPANMSKILQMAKVDFTILGGDEWCCGFPLVGAGMPEKLEELKKHNLQKVADVGAKKVVFTCPSCLHTWKHLYDTDVELMHASQLIGELIKSGSIDLKNDIDVAATYHDPCDLGRNTGVYEEPREVIQAIPGLRFLELPMNRKFSVCCGGGGNVEMTDPDLSAQVAQMKLDSIKDVGAEMVITGCQQCVRTMTTRARRQKTNLKVKDLTELVVEAMT</sequence>
<proteinExistence type="predicted"/>
<dbReference type="InterPro" id="IPR017900">
    <property type="entry name" value="4Fe4S_Fe_S_CS"/>
</dbReference>
<dbReference type="GO" id="GO:0046872">
    <property type="term" value="F:metal ion binding"/>
    <property type="evidence" value="ECO:0007669"/>
    <property type="project" value="UniProtKB-KW"/>
</dbReference>
<dbReference type="GO" id="GO:0005886">
    <property type="term" value="C:plasma membrane"/>
    <property type="evidence" value="ECO:0007669"/>
    <property type="project" value="TreeGrafter"/>
</dbReference>
<comment type="caution">
    <text evidence="7">The sequence shown here is derived from an EMBL/GenBank/DDBJ whole genome shotgun (WGS) entry which is preliminary data.</text>
</comment>
<evidence type="ECO:0000256" key="2">
    <source>
        <dbReference type="ARBA" id="ARBA00022723"/>
    </source>
</evidence>
<keyword evidence="2" id="KW-0479">Metal-binding</keyword>
<dbReference type="PANTHER" id="PTHR43255:SF1">
    <property type="entry name" value="IRON-SULFUR-BINDING OXIDOREDUCTASE FADF-RELATED"/>
    <property type="match status" value="1"/>
</dbReference>
<evidence type="ECO:0000256" key="3">
    <source>
        <dbReference type="ARBA" id="ARBA00023002"/>
    </source>
</evidence>